<protein>
    <submittedName>
        <fullName evidence="1">Uncharacterized protein</fullName>
    </submittedName>
</protein>
<gene>
    <name evidence="1" type="ORF">NPIL_255831</name>
</gene>
<proteinExistence type="predicted"/>
<organism evidence="1 2">
    <name type="scientific">Nephila pilipes</name>
    <name type="common">Giant wood spider</name>
    <name type="synonym">Nephila maculata</name>
    <dbReference type="NCBI Taxonomy" id="299642"/>
    <lineage>
        <taxon>Eukaryota</taxon>
        <taxon>Metazoa</taxon>
        <taxon>Ecdysozoa</taxon>
        <taxon>Arthropoda</taxon>
        <taxon>Chelicerata</taxon>
        <taxon>Arachnida</taxon>
        <taxon>Araneae</taxon>
        <taxon>Araneomorphae</taxon>
        <taxon>Entelegynae</taxon>
        <taxon>Araneoidea</taxon>
        <taxon>Nephilidae</taxon>
        <taxon>Nephila</taxon>
    </lineage>
</organism>
<dbReference type="EMBL" id="BMAW01024203">
    <property type="protein sequence ID" value="GFT86902.1"/>
    <property type="molecule type" value="Genomic_DNA"/>
</dbReference>
<sequence>MPLQNHISSPFLWMQISPSSPITIDPYLQAVPQSLSQTQFVHFMPFNDFVNVHLASIVRTLIPPRDRINRFRRLKLNYDCGEHPALINNALATQTPCIMKR</sequence>
<dbReference type="OrthoDB" id="10452643at2759"/>
<reference evidence="1" key="1">
    <citation type="submission" date="2020-08" db="EMBL/GenBank/DDBJ databases">
        <title>Multicomponent nature underlies the extraordinary mechanical properties of spider dragline silk.</title>
        <authorList>
            <person name="Kono N."/>
            <person name="Nakamura H."/>
            <person name="Mori M."/>
            <person name="Yoshida Y."/>
            <person name="Ohtoshi R."/>
            <person name="Malay A.D."/>
            <person name="Moran D.A.P."/>
            <person name="Tomita M."/>
            <person name="Numata K."/>
            <person name="Arakawa K."/>
        </authorList>
    </citation>
    <scope>NUCLEOTIDE SEQUENCE</scope>
</reference>
<dbReference type="Proteomes" id="UP000887013">
    <property type="component" value="Unassembled WGS sequence"/>
</dbReference>
<evidence type="ECO:0000313" key="1">
    <source>
        <dbReference type="EMBL" id="GFT86902.1"/>
    </source>
</evidence>
<name>A0A8X6PUR6_NEPPI</name>
<comment type="caution">
    <text evidence="1">The sequence shown here is derived from an EMBL/GenBank/DDBJ whole genome shotgun (WGS) entry which is preliminary data.</text>
</comment>
<accession>A0A8X6PUR6</accession>
<dbReference type="AlphaFoldDB" id="A0A8X6PUR6"/>
<evidence type="ECO:0000313" key="2">
    <source>
        <dbReference type="Proteomes" id="UP000887013"/>
    </source>
</evidence>
<keyword evidence="2" id="KW-1185">Reference proteome</keyword>